<keyword evidence="1" id="KW-0732">Signal</keyword>
<sequence length="169" mass="19654">MYTTFPLFILLFSIHFNVNTATPLPPKLSSLLEPTNRYNAGDARKHDPITTSLKRRQIIEDEPNVANLTPHYYNPTLNYTALDPTGDLSHHFKLTSTWISEVAESDPAEATRRKEASKALTEWFLETFVRDEEKRYINGLRELLGLEPLKEFKLVPLRCKYYPGRKLWM</sequence>
<reference evidence="2 3" key="1">
    <citation type="journal article" date="2018" name="Nat. Ecol. Evol.">
        <title>Pezizomycetes genomes reveal the molecular basis of ectomycorrhizal truffle lifestyle.</title>
        <authorList>
            <person name="Murat C."/>
            <person name="Payen T."/>
            <person name="Noel B."/>
            <person name="Kuo A."/>
            <person name="Morin E."/>
            <person name="Chen J."/>
            <person name="Kohler A."/>
            <person name="Krizsan K."/>
            <person name="Balestrini R."/>
            <person name="Da Silva C."/>
            <person name="Montanini B."/>
            <person name="Hainaut M."/>
            <person name="Levati E."/>
            <person name="Barry K.W."/>
            <person name="Belfiori B."/>
            <person name="Cichocki N."/>
            <person name="Clum A."/>
            <person name="Dockter R.B."/>
            <person name="Fauchery L."/>
            <person name="Guy J."/>
            <person name="Iotti M."/>
            <person name="Le Tacon F."/>
            <person name="Lindquist E.A."/>
            <person name="Lipzen A."/>
            <person name="Malagnac F."/>
            <person name="Mello A."/>
            <person name="Molinier V."/>
            <person name="Miyauchi S."/>
            <person name="Poulain J."/>
            <person name="Riccioni C."/>
            <person name="Rubini A."/>
            <person name="Sitrit Y."/>
            <person name="Splivallo R."/>
            <person name="Traeger S."/>
            <person name="Wang M."/>
            <person name="Zifcakova L."/>
            <person name="Wipf D."/>
            <person name="Zambonelli A."/>
            <person name="Paolocci F."/>
            <person name="Nowrousian M."/>
            <person name="Ottonello S."/>
            <person name="Baldrian P."/>
            <person name="Spatafora J.W."/>
            <person name="Henrissat B."/>
            <person name="Nagy L.G."/>
            <person name="Aury J.M."/>
            <person name="Wincker P."/>
            <person name="Grigoriev I.V."/>
            <person name="Bonfante P."/>
            <person name="Martin F.M."/>
        </authorList>
    </citation>
    <scope>NUCLEOTIDE SEQUENCE [LARGE SCALE GENOMIC DNA]</scope>
    <source>
        <strain evidence="2 3">RN42</strain>
    </source>
</reference>
<name>A0A3N4HS84_ASCIM</name>
<proteinExistence type="predicted"/>
<dbReference type="AlphaFoldDB" id="A0A3N4HS84"/>
<evidence type="ECO:0000313" key="3">
    <source>
        <dbReference type="Proteomes" id="UP000275078"/>
    </source>
</evidence>
<accession>A0A3N4HS84</accession>
<organism evidence="2 3">
    <name type="scientific">Ascobolus immersus RN42</name>
    <dbReference type="NCBI Taxonomy" id="1160509"/>
    <lineage>
        <taxon>Eukaryota</taxon>
        <taxon>Fungi</taxon>
        <taxon>Dikarya</taxon>
        <taxon>Ascomycota</taxon>
        <taxon>Pezizomycotina</taxon>
        <taxon>Pezizomycetes</taxon>
        <taxon>Pezizales</taxon>
        <taxon>Ascobolaceae</taxon>
        <taxon>Ascobolus</taxon>
    </lineage>
</organism>
<feature type="chain" id="PRO_5018337817" evidence="1">
    <location>
        <begin position="22"/>
        <end position="169"/>
    </location>
</feature>
<keyword evidence="3" id="KW-1185">Reference proteome</keyword>
<dbReference type="EMBL" id="ML119740">
    <property type="protein sequence ID" value="RPA76682.1"/>
    <property type="molecule type" value="Genomic_DNA"/>
</dbReference>
<dbReference type="Proteomes" id="UP000275078">
    <property type="component" value="Unassembled WGS sequence"/>
</dbReference>
<protein>
    <submittedName>
        <fullName evidence="2">Uncharacterized protein</fullName>
    </submittedName>
</protein>
<feature type="signal peptide" evidence="1">
    <location>
        <begin position="1"/>
        <end position="21"/>
    </location>
</feature>
<evidence type="ECO:0000256" key="1">
    <source>
        <dbReference type="SAM" id="SignalP"/>
    </source>
</evidence>
<evidence type="ECO:0000313" key="2">
    <source>
        <dbReference type="EMBL" id="RPA76682.1"/>
    </source>
</evidence>
<gene>
    <name evidence="2" type="ORF">BJ508DRAFT_182002</name>
</gene>